<dbReference type="Proteomes" id="UP000324800">
    <property type="component" value="Unassembled WGS sequence"/>
</dbReference>
<evidence type="ECO:0000313" key="1">
    <source>
        <dbReference type="EMBL" id="KAA6360847.1"/>
    </source>
</evidence>
<gene>
    <name evidence="1" type="ORF">EZS28_043626</name>
</gene>
<accession>A0A5J4TRH1</accession>
<dbReference type="EMBL" id="SNRW01026368">
    <property type="protein sequence ID" value="KAA6360847.1"/>
    <property type="molecule type" value="Genomic_DNA"/>
</dbReference>
<reference evidence="1 2" key="1">
    <citation type="submission" date="2019-03" db="EMBL/GenBank/DDBJ databases">
        <title>Single cell metagenomics reveals metabolic interactions within the superorganism composed of flagellate Streblomastix strix and complex community of Bacteroidetes bacteria on its surface.</title>
        <authorList>
            <person name="Treitli S.C."/>
            <person name="Kolisko M."/>
            <person name="Husnik F."/>
            <person name="Keeling P."/>
            <person name="Hampl V."/>
        </authorList>
    </citation>
    <scope>NUCLEOTIDE SEQUENCE [LARGE SCALE GENOMIC DNA]</scope>
    <source>
        <strain evidence="1">ST1C</strain>
    </source>
</reference>
<dbReference type="AlphaFoldDB" id="A0A5J4TRH1"/>
<evidence type="ECO:0000313" key="2">
    <source>
        <dbReference type="Proteomes" id="UP000324800"/>
    </source>
</evidence>
<name>A0A5J4TRH1_9EUKA</name>
<organism evidence="1 2">
    <name type="scientific">Streblomastix strix</name>
    <dbReference type="NCBI Taxonomy" id="222440"/>
    <lineage>
        <taxon>Eukaryota</taxon>
        <taxon>Metamonada</taxon>
        <taxon>Preaxostyla</taxon>
        <taxon>Oxymonadida</taxon>
        <taxon>Streblomastigidae</taxon>
        <taxon>Streblomastix</taxon>
    </lineage>
</organism>
<sequence length="414" mass="46324">MVAMSVFGLYYPSKSNGLEFNAQLIVLHGFGFNPHDNLLIPLLIVEICHQLPESLIQYSSSLILSIKSSAVADSNQFGEPLYPISNDISDNSVLIQDYCLFEECICESGLGGAIKTQQNGGILNIKETIMKKCKALNGGGIYSTILTMEQFLIDNEVYFEECEAFSDNLLSGRGGAIYINLEQNAPYDFIIGIGVHFNLNKASQFGRDAFVYCKNIDDLEPYKRFLFDVFHDSYDKNNALYGTEYASEIELGTTQRIDYDLLSMMLPYFNDTIYISEDSSIATDSSKCGRIKLPCLTLPYGRTKVLTPEWTTETVPSNNEGSQRVNHTFVFFKGIKITSPFETEADNVILRGALNSEFSSVTNNAQLKFGNQGQIICSDIALWQQQQISQQRGVNQRLTILNIDIILPVGYELQ</sequence>
<protein>
    <submittedName>
        <fullName evidence="1">Uncharacterized protein</fullName>
    </submittedName>
</protein>
<comment type="caution">
    <text evidence="1">The sequence shown here is derived from an EMBL/GenBank/DDBJ whole genome shotgun (WGS) entry which is preliminary data.</text>
</comment>
<proteinExistence type="predicted"/>
<feature type="non-terminal residue" evidence="1">
    <location>
        <position position="414"/>
    </location>
</feature>